<dbReference type="GO" id="GO:0000160">
    <property type="term" value="P:phosphorelay signal transduction system"/>
    <property type="evidence" value="ECO:0007669"/>
    <property type="project" value="InterPro"/>
</dbReference>
<dbReference type="Pfam" id="PF00072">
    <property type="entry name" value="Response_reg"/>
    <property type="match status" value="1"/>
</dbReference>
<gene>
    <name evidence="6" type="ORF">SSCH_700026</name>
</gene>
<dbReference type="PANTHER" id="PTHR44591">
    <property type="entry name" value="STRESS RESPONSE REGULATOR PROTEIN 1"/>
    <property type="match status" value="1"/>
</dbReference>
<comment type="function">
    <text evidence="3">May play the central regulatory role in sporulation. It may be an element of the effector pathway responsible for the activation of sporulation genes in response to nutritional stress. Spo0A may act in concert with spo0H (a sigma factor) to control the expression of some genes that are critical to the sporulation process.</text>
</comment>
<organism evidence="6 7">
    <name type="scientific">Syntrophaceticus schinkii</name>
    <dbReference type="NCBI Taxonomy" id="499207"/>
    <lineage>
        <taxon>Bacteria</taxon>
        <taxon>Bacillati</taxon>
        <taxon>Bacillota</taxon>
        <taxon>Clostridia</taxon>
        <taxon>Thermoanaerobacterales</taxon>
        <taxon>Thermoanaerobacterales Family III. Incertae Sedis</taxon>
        <taxon>Syntrophaceticus</taxon>
    </lineage>
</organism>
<proteinExistence type="predicted"/>
<dbReference type="SUPFAM" id="SSF52172">
    <property type="entry name" value="CheY-like"/>
    <property type="match status" value="1"/>
</dbReference>
<sequence length="125" mass="13827">MSSVIIADDYAELRSLVAAFLDAYSPVKVIGEAKHGSEAVEMVEQHKPQIVLMDILMPVMDGLTATRLIKERHPHVFVILYSGGDDEENIRKSKEAGADLYLTKPLDLEKLVVQIKRLLSPANNG</sequence>
<feature type="modified residue" description="4-aspartylphosphate" evidence="4">
    <location>
        <position position="54"/>
    </location>
</feature>
<evidence type="ECO:0000256" key="4">
    <source>
        <dbReference type="PROSITE-ProRule" id="PRU00169"/>
    </source>
</evidence>
<feature type="domain" description="Response regulatory" evidence="5">
    <location>
        <begin position="3"/>
        <end position="119"/>
    </location>
</feature>
<dbReference type="SMART" id="SM00448">
    <property type="entry name" value="REC"/>
    <property type="match status" value="1"/>
</dbReference>
<evidence type="ECO:0000313" key="6">
    <source>
        <dbReference type="EMBL" id="CEO90039.1"/>
    </source>
</evidence>
<dbReference type="OrthoDB" id="9790669at2"/>
<dbReference type="InterPro" id="IPR058245">
    <property type="entry name" value="NreC/VraR/RcsB-like_REC"/>
</dbReference>
<accession>A0A0B7MHC3</accession>
<evidence type="ECO:0000259" key="5">
    <source>
        <dbReference type="PROSITE" id="PS50110"/>
    </source>
</evidence>
<dbReference type="PANTHER" id="PTHR44591:SF3">
    <property type="entry name" value="RESPONSE REGULATORY DOMAIN-CONTAINING PROTEIN"/>
    <property type="match status" value="1"/>
</dbReference>
<dbReference type="Proteomes" id="UP000046155">
    <property type="component" value="Unassembled WGS sequence"/>
</dbReference>
<keyword evidence="2 4" id="KW-0597">Phosphoprotein</keyword>
<dbReference type="RefSeq" id="WP_052835655.1">
    <property type="nucleotide sequence ID" value="NZ_CDRZ01000270.1"/>
</dbReference>
<evidence type="ECO:0000256" key="2">
    <source>
        <dbReference type="ARBA" id="ARBA00022553"/>
    </source>
</evidence>
<evidence type="ECO:0000256" key="3">
    <source>
        <dbReference type="ARBA" id="ARBA00024867"/>
    </source>
</evidence>
<dbReference type="InterPro" id="IPR011006">
    <property type="entry name" value="CheY-like_superfamily"/>
</dbReference>
<protein>
    <recommendedName>
        <fullName evidence="1">Stage 0 sporulation protein A homolog</fullName>
    </recommendedName>
</protein>
<evidence type="ECO:0000256" key="1">
    <source>
        <dbReference type="ARBA" id="ARBA00018672"/>
    </source>
</evidence>
<keyword evidence="7" id="KW-1185">Reference proteome</keyword>
<dbReference type="InterPro" id="IPR001789">
    <property type="entry name" value="Sig_transdc_resp-reg_receiver"/>
</dbReference>
<dbReference type="EMBL" id="CDRZ01000270">
    <property type="protein sequence ID" value="CEO90039.1"/>
    <property type="molecule type" value="Genomic_DNA"/>
</dbReference>
<dbReference type="PROSITE" id="PS50110">
    <property type="entry name" value="RESPONSE_REGULATORY"/>
    <property type="match status" value="1"/>
</dbReference>
<dbReference type="CDD" id="cd17535">
    <property type="entry name" value="REC_NarL-like"/>
    <property type="match status" value="1"/>
</dbReference>
<dbReference type="AlphaFoldDB" id="A0A0B7MHC3"/>
<reference evidence="7" key="1">
    <citation type="submission" date="2015-01" db="EMBL/GenBank/DDBJ databases">
        <authorList>
            <person name="Manzoor Shahid"/>
            <person name="Zubair Saima"/>
        </authorList>
    </citation>
    <scope>NUCLEOTIDE SEQUENCE [LARGE SCALE GENOMIC DNA]</scope>
    <source>
        <strain evidence="7">Sp3</strain>
    </source>
</reference>
<dbReference type="Gene3D" id="3.40.50.2300">
    <property type="match status" value="1"/>
</dbReference>
<dbReference type="InterPro" id="IPR050595">
    <property type="entry name" value="Bact_response_regulator"/>
</dbReference>
<evidence type="ECO:0000313" key="7">
    <source>
        <dbReference type="Proteomes" id="UP000046155"/>
    </source>
</evidence>
<name>A0A0B7MHC3_9FIRM</name>